<dbReference type="OrthoDB" id="411251at2759"/>
<feature type="region of interest" description="Disordered" evidence="3">
    <location>
        <begin position="25"/>
        <end position="130"/>
    </location>
</feature>
<dbReference type="PROSITE" id="PS50196">
    <property type="entry name" value="RANBD1"/>
    <property type="match status" value="1"/>
</dbReference>
<keyword evidence="2" id="KW-0539">Nucleus</keyword>
<gene>
    <name evidence="5" type="ORF">HANVADRAFT_50468</name>
</gene>
<dbReference type="PANTHER" id="PTHR23138">
    <property type="entry name" value="RAN BINDING PROTEIN"/>
    <property type="match status" value="1"/>
</dbReference>
<feature type="region of interest" description="Disordered" evidence="3">
    <location>
        <begin position="147"/>
        <end position="189"/>
    </location>
</feature>
<feature type="domain" description="RanBD1" evidence="4">
    <location>
        <begin position="189"/>
        <end position="314"/>
    </location>
</feature>
<feature type="compositionally biased region" description="Basic and acidic residues" evidence="3">
    <location>
        <begin position="164"/>
        <end position="183"/>
    </location>
</feature>
<dbReference type="EMBL" id="LXPE01000311">
    <property type="protein sequence ID" value="OBA24971.1"/>
    <property type="molecule type" value="Genomic_DNA"/>
</dbReference>
<comment type="caution">
    <text evidence="5">The sequence shown here is derived from an EMBL/GenBank/DDBJ whole genome shotgun (WGS) entry which is preliminary data.</text>
</comment>
<feature type="compositionally biased region" description="Basic and acidic residues" evidence="3">
    <location>
        <begin position="103"/>
        <end position="121"/>
    </location>
</feature>
<feature type="compositionally biased region" description="Low complexity" evidence="3">
    <location>
        <begin position="83"/>
        <end position="98"/>
    </location>
</feature>
<dbReference type="InterPro" id="IPR011993">
    <property type="entry name" value="PH-like_dom_sf"/>
</dbReference>
<dbReference type="AlphaFoldDB" id="A0A1B7T8A6"/>
<feature type="compositionally biased region" description="Basic and acidic residues" evidence="3">
    <location>
        <begin position="45"/>
        <end position="82"/>
    </location>
</feature>
<dbReference type="InterPro" id="IPR045255">
    <property type="entry name" value="RanBP1-like"/>
</dbReference>
<accession>A0A1B7T8A6</accession>
<reference evidence="6" key="1">
    <citation type="journal article" date="2016" name="Proc. Natl. Acad. Sci. U.S.A.">
        <title>Comparative genomics of biotechnologically important yeasts.</title>
        <authorList>
            <person name="Riley R."/>
            <person name="Haridas S."/>
            <person name="Wolfe K.H."/>
            <person name="Lopes M.R."/>
            <person name="Hittinger C.T."/>
            <person name="Goeker M."/>
            <person name="Salamov A.A."/>
            <person name="Wisecaver J.H."/>
            <person name="Long T.M."/>
            <person name="Calvey C.H."/>
            <person name="Aerts A.L."/>
            <person name="Barry K.W."/>
            <person name="Choi C."/>
            <person name="Clum A."/>
            <person name="Coughlan A.Y."/>
            <person name="Deshpande S."/>
            <person name="Douglass A.P."/>
            <person name="Hanson S.J."/>
            <person name="Klenk H.-P."/>
            <person name="LaButti K.M."/>
            <person name="Lapidus A."/>
            <person name="Lindquist E.A."/>
            <person name="Lipzen A.M."/>
            <person name="Meier-Kolthoff J.P."/>
            <person name="Ohm R.A."/>
            <person name="Otillar R.P."/>
            <person name="Pangilinan J.L."/>
            <person name="Peng Y."/>
            <person name="Rokas A."/>
            <person name="Rosa C.A."/>
            <person name="Scheuner C."/>
            <person name="Sibirny A.A."/>
            <person name="Slot J.C."/>
            <person name="Stielow J.B."/>
            <person name="Sun H."/>
            <person name="Kurtzman C.P."/>
            <person name="Blackwell M."/>
            <person name="Grigoriev I.V."/>
            <person name="Jeffries T.W."/>
        </authorList>
    </citation>
    <scope>NUCLEOTIDE SEQUENCE [LARGE SCALE GENOMIC DNA]</scope>
    <source>
        <strain evidence="6">NRRL Y-1626</strain>
    </source>
</reference>
<proteinExistence type="predicted"/>
<name>A0A1B7T8A6_9ASCO</name>
<feature type="compositionally biased region" description="Basic and acidic residues" evidence="3">
    <location>
        <begin position="147"/>
        <end position="157"/>
    </location>
</feature>
<protein>
    <submittedName>
        <fullName evidence="5">PH domain-like protein</fullName>
    </submittedName>
</protein>
<comment type="subcellular location">
    <subcellularLocation>
        <location evidence="1">Nucleus</location>
    </subcellularLocation>
</comment>
<dbReference type="Gene3D" id="2.30.29.30">
    <property type="entry name" value="Pleckstrin-homology domain (PH domain)/Phosphotyrosine-binding domain (PTB)"/>
    <property type="match status" value="1"/>
</dbReference>
<organism evidence="5 6">
    <name type="scientific">Hanseniaspora valbyensis NRRL Y-1626</name>
    <dbReference type="NCBI Taxonomy" id="766949"/>
    <lineage>
        <taxon>Eukaryota</taxon>
        <taxon>Fungi</taxon>
        <taxon>Dikarya</taxon>
        <taxon>Ascomycota</taxon>
        <taxon>Saccharomycotina</taxon>
        <taxon>Saccharomycetes</taxon>
        <taxon>Saccharomycodales</taxon>
        <taxon>Saccharomycodaceae</taxon>
        <taxon>Hanseniaspora</taxon>
    </lineage>
</organism>
<dbReference type="Proteomes" id="UP000092321">
    <property type="component" value="Unassembled WGS sequence"/>
</dbReference>
<dbReference type="GO" id="GO:0006607">
    <property type="term" value="P:NLS-bearing protein import into nucleus"/>
    <property type="evidence" value="ECO:0007669"/>
    <property type="project" value="TreeGrafter"/>
</dbReference>
<dbReference type="SUPFAM" id="SSF50729">
    <property type="entry name" value="PH domain-like"/>
    <property type="match status" value="1"/>
</dbReference>
<evidence type="ECO:0000313" key="6">
    <source>
        <dbReference type="Proteomes" id="UP000092321"/>
    </source>
</evidence>
<evidence type="ECO:0000256" key="2">
    <source>
        <dbReference type="ARBA" id="ARBA00023242"/>
    </source>
</evidence>
<dbReference type="Pfam" id="PF00638">
    <property type="entry name" value="Ran_BP1"/>
    <property type="match status" value="1"/>
</dbReference>
<dbReference type="InterPro" id="IPR000156">
    <property type="entry name" value="Ran_bind_dom"/>
</dbReference>
<sequence>MSDKEEKYLQNVNEIVDSDKKTISKVSEVTSKKRSLENTEDSALLEEHKPKEKKQHIEKSEKEGEEVENKKEGEKEKEETKPKFVFGGSSSFSKGFKFTKPLIPEKDEKTSLDEDKKEPVKPIKAFGSSTAFGQGFGLLKEIAKKETNETENKKNDPDNNNNSTEKDENSKENEKNEIEKNDNKSSTPALFKLEEVHNGEEDETTIFNANTKLYALTDLKEGWKERGLGPIHLNYHKETKTHRLIIRQRLTLQLLLNLKLVKGLKVFKGFPGSSYPEKFVRIVITVDKQVVQYTMKFSTEELAEDIFKLLEKLV</sequence>
<dbReference type="GO" id="GO:0005634">
    <property type="term" value="C:nucleus"/>
    <property type="evidence" value="ECO:0007669"/>
    <property type="project" value="UniProtKB-SubCell"/>
</dbReference>
<evidence type="ECO:0000259" key="4">
    <source>
        <dbReference type="PROSITE" id="PS50196"/>
    </source>
</evidence>
<evidence type="ECO:0000256" key="1">
    <source>
        <dbReference type="ARBA" id="ARBA00004123"/>
    </source>
</evidence>
<keyword evidence="6" id="KW-1185">Reference proteome</keyword>
<dbReference type="SMART" id="SM00160">
    <property type="entry name" value="RanBD"/>
    <property type="match status" value="1"/>
</dbReference>
<evidence type="ECO:0000313" key="5">
    <source>
        <dbReference type="EMBL" id="OBA24971.1"/>
    </source>
</evidence>
<dbReference type="PANTHER" id="PTHR23138:SF142">
    <property type="entry name" value="RAN-BINDING PROTEIN 3B-RELATED"/>
    <property type="match status" value="1"/>
</dbReference>
<evidence type="ECO:0000256" key="3">
    <source>
        <dbReference type="SAM" id="MobiDB-lite"/>
    </source>
</evidence>